<organism evidence="11 12">
    <name type="scientific">Candidatus Komeilibacteria bacterium RIFOXYC1_FULL_37_11</name>
    <dbReference type="NCBI Taxonomy" id="1798555"/>
    <lineage>
        <taxon>Bacteria</taxon>
        <taxon>Candidatus Komeiliibacteriota</taxon>
    </lineage>
</organism>
<evidence type="ECO:0000256" key="4">
    <source>
        <dbReference type="ARBA" id="ARBA00022692"/>
    </source>
</evidence>
<feature type="active site" evidence="9">
    <location>
        <position position="119"/>
    </location>
</feature>
<evidence type="ECO:0000256" key="1">
    <source>
        <dbReference type="ARBA" id="ARBA00006139"/>
    </source>
</evidence>
<comment type="subcellular location">
    <subcellularLocation>
        <location evidence="9">Cell membrane</location>
        <topology evidence="9">Multi-pass membrane protein</topology>
    </subcellularLocation>
</comment>
<name>A0A1G2BYZ6_9BACT</name>
<feature type="transmembrane region" description="Helical" evidence="9">
    <location>
        <begin position="43"/>
        <end position="66"/>
    </location>
</feature>
<dbReference type="GO" id="GO:0005886">
    <property type="term" value="C:plasma membrane"/>
    <property type="evidence" value="ECO:0007669"/>
    <property type="project" value="UniProtKB-SubCell"/>
</dbReference>
<reference evidence="11 12" key="1">
    <citation type="journal article" date="2016" name="Nat. Commun.">
        <title>Thousands of microbial genomes shed light on interconnected biogeochemical processes in an aquifer system.</title>
        <authorList>
            <person name="Anantharaman K."/>
            <person name="Brown C.T."/>
            <person name="Hug L.A."/>
            <person name="Sharon I."/>
            <person name="Castelle C.J."/>
            <person name="Probst A.J."/>
            <person name="Thomas B.C."/>
            <person name="Singh A."/>
            <person name="Wilkins M.J."/>
            <person name="Karaoz U."/>
            <person name="Brodie E.L."/>
            <person name="Williams K.H."/>
            <person name="Hubbard S.S."/>
            <person name="Banfield J.F."/>
        </authorList>
    </citation>
    <scope>NUCLEOTIDE SEQUENCE [LARGE SCALE GENOMIC DNA]</scope>
</reference>
<sequence>MIKHFFIVLLLFVVDRFTKIYILENPSPEVWGGFFDLHINQEIAFSLPLTYLVLYPIIIAILVVLFISWKKDFAKKSILIWPWALIIIGAISNLLDRVSYGGVIDFIRVPYFTVFNLADVYISAGVVWILWYYWFYGKNKQENKVA</sequence>
<evidence type="ECO:0000256" key="2">
    <source>
        <dbReference type="ARBA" id="ARBA00022475"/>
    </source>
</evidence>
<comment type="function">
    <text evidence="9">This protein specifically catalyzes the removal of signal peptides from prolipoproteins.</text>
</comment>
<dbReference type="GO" id="GO:0004190">
    <property type="term" value="F:aspartic-type endopeptidase activity"/>
    <property type="evidence" value="ECO:0007669"/>
    <property type="project" value="UniProtKB-UniRule"/>
</dbReference>
<feature type="transmembrane region" description="Helical" evidence="9">
    <location>
        <begin position="78"/>
        <end position="95"/>
    </location>
</feature>
<evidence type="ECO:0000256" key="8">
    <source>
        <dbReference type="ARBA" id="ARBA00023136"/>
    </source>
</evidence>
<keyword evidence="7 9" id="KW-1133">Transmembrane helix</keyword>
<evidence type="ECO:0000313" key="12">
    <source>
        <dbReference type="Proteomes" id="UP000177626"/>
    </source>
</evidence>
<feature type="transmembrane region" description="Helical" evidence="9">
    <location>
        <begin position="115"/>
        <end position="135"/>
    </location>
</feature>
<keyword evidence="8 9" id="KW-0472">Membrane</keyword>
<comment type="similarity">
    <text evidence="1 9 10">Belongs to the peptidase A8 family.</text>
</comment>
<evidence type="ECO:0000256" key="3">
    <source>
        <dbReference type="ARBA" id="ARBA00022670"/>
    </source>
</evidence>
<protein>
    <recommendedName>
        <fullName evidence="9">Lipoprotein signal peptidase</fullName>
        <ecNumber evidence="9">3.4.23.36</ecNumber>
    </recommendedName>
    <alternativeName>
        <fullName evidence="9">Prolipoprotein signal peptidase</fullName>
    </alternativeName>
    <alternativeName>
        <fullName evidence="9">Signal peptidase II</fullName>
        <shortName evidence="9">SPase II</shortName>
    </alternativeName>
</protein>
<evidence type="ECO:0000256" key="10">
    <source>
        <dbReference type="RuleBase" id="RU004181"/>
    </source>
</evidence>
<proteinExistence type="inferred from homology"/>
<evidence type="ECO:0000256" key="5">
    <source>
        <dbReference type="ARBA" id="ARBA00022750"/>
    </source>
</evidence>
<dbReference type="HAMAP" id="MF_00161">
    <property type="entry name" value="LspA"/>
    <property type="match status" value="1"/>
</dbReference>
<dbReference type="Pfam" id="PF01252">
    <property type="entry name" value="Peptidase_A8"/>
    <property type="match status" value="1"/>
</dbReference>
<comment type="pathway">
    <text evidence="9">Protein modification; lipoprotein biosynthesis (signal peptide cleavage).</text>
</comment>
<comment type="catalytic activity">
    <reaction evidence="9">
        <text>Release of signal peptides from bacterial membrane prolipoproteins. Hydrolyzes -Xaa-Yaa-Zaa-|-(S,diacylglyceryl)Cys-, in which Xaa is hydrophobic (preferably Leu), and Yaa (Ala or Ser) and Zaa (Gly or Ala) have small, neutral side chains.</text>
        <dbReference type="EC" id="3.4.23.36"/>
    </reaction>
</comment>
<feature type="active site" evidence="9">
    <location>
        <position position="105"/>
    </location>
</feature>
<dbReference type="GO" id="GO:0006508">
    <property type="term" value="P:proteolysis"/>
    <property type="evidence" value="ECO:0007669"/>
    <property type="project" value="UniProtKB-KW"/>
</dbReference>
<keyword evidence="4 9" id="KW-0812">Transmembrane</keyword>
<gene>
    <name evidence="9" type="primary">lspA</name>
    <name evidence="11" type="ORF">A2406_03030</name>
</gene>
<dbReference type="UniPathway" id="UPA00665"/>
<keyword evidence="3 9" id="KW-0645">Protease</keyword>
<accession>A0A1G2BYZ6</accession>
<evidence type="ECO:0000313" key="11">
    <source>
        <dbReference type="EMBL" id="OGY94362.1"/>
    </source>
</evidence>
<keyword evidence="5 9" id="KW-0064">Aspartyl protease</keyword>
<dbReference type="EMBL" id="MHKQ01000009">
    <property type="protein sequence ID" value="OGY94362.1"/>
    <property type="molecule type" value="Genomic_DNA"/>
</dbReference>
<comment type="caution">
    <text evidence="9">Lacks conserved residue(s) required for the propagation of feature annotation.</text>
</comment>
<keyword evidence="6 9" id="KW-0378">Hydrolase</keyword>
<evidence type="ECO:0000256" key="9">
    <source>
        <dbReference type="HAMAP-Rule" id="MF_00161"/>
    </source>
</evidence>
<dbReference type="InterPro" id="IPR001872">
    <property type="entry name" value="Peptidase_A8"/>
</dbReference>
<comment type="caution">
    <text evidence="11">The sequence shown here is derived from an EMBL/GenBank/DDBJ whole genome shotgun (WGS) entry which is preliminary data.</text>
</comment>
<dbReference type="PRINTS" id="PR00781">
    <property type="entry name" value="LIPOSIGPTASE"/>
</dbReference>
<dbReference type="AlphaFoldDB" id="A0A1G2BYZ6"/>
<dbReference type="PANTHER" id="PTHR33695:SF1">
    <property type="entry name" value="LIPOPROTEIN SIGNAL PEPTIDASE"/>
    <property type="match status" value="1"/>
</dbReference>
<dbReference type="PANTHER" id="PTHR33695">
    <property type="entry name" value="LIPOPROTEIN SIGNAL PEPTIDASE"/>
    <property type="match status" value="1"/>
</dbReference>
<dbReference type="Proteomes" id="UP000177626">
    <property type="component" value="Unassembled WGS sequence"/>
</dbReference>
<dbReference type="EC" id="3.4.23.36" evidence="9"/>
<keyword evidence="2 9" id="KW-1003">Cell membrane</keyword>
<evidence type="ECO:0000256" key="6">
    <source>
        <dbReference type="ARBA" id="ARBA00022801"/>
    </source>
</evidence>
<evidence type="ECO:0000256" key="7">
    <source>
        <dbReference type="ARBA" id="ARBA00022989"/>
    </source>
</evidence>